<dbReference type="AlphaFoldDB" id="A0AAW2HR67"/>
<feature type="region of interest" description="Disordered" evidence="6">
    <location>
        <begin position="94"/>
        <end position="115"/>
    </location>
</feature>
<keyword evidence="4" id="KW-0967">Endosome</keyword>
<dbReference type="InterPro" id="IPR029705">
    <property type="entry name" value="VPS35L"/>
</dbReference>
<comment type="caution">
    <text evidence="7">The sequence shown here is derived from an EMBL/GenBank/DDBJ whole genome shotgun (WGS) entry which is preliminary data.</text>
</comment>
<gene>
    <name evidence="7" type="ORF">PYX00_005395</name>
</gene>
<accession>A0AAW2HR67</accession>
<dbReference type="PANTHER" id="PTHR13673:SF0">
    <property type="entry name" value="VPS35 ENDOSOMAL PROTEIN-SORTING FACTOR-LIKE"/>
    <property type="match status" value="1"/>
</dbReference>
<evidence type="ECO:0000256" key="2">
    <source>
        <dbReference type="ARBA" id="ARBA00010704"/>
    </source>
</evidence>
<name>A0AAW2HR67_9NEOP</name>
<dbReference type="GO" id="GO:0032456">
    <property type="term" value="P:endocytic recycling"/>
    <property type="evidence" value="ECO:0007669"/>
    <property type="project" value="InterPro"/>
</dbReference>
<comment type="similarity">
    <text evidence="2">Belongs to the VPS35L family.</text>
</comment>
<evidence type="ECO:0000256" key="4">
    <source>
        <dbReference type="ARBA" id="ARBA00022753"/>
    </source>
</evidence>
<evidence type="ECO:0000256" key="1">
    <source>
        <dbReference type="ARBA" id="ARBA00004177"/>
    </source>
</evidence>
<protein>
    <recommendedName>
        <fullName evidence="8">VPS35 endosomal protein-sorting factor-like</fullName>
    </recommendedName>
</protein>
<keyword evidence="3" id="KW-0813">Transport</keyword>
<evidence type="ECO:0000256" key="3">
    <source>
        <dbReference type="ARBA" id="ARBA00022448"/>
    </source>
</evidence>
<organism evidence="7">
    <name type="scientific">Menopon gallinae</name>
    <name type="common">poultry shaft louse</name>
    <dbReference type="NCBI Taxonomy" id="328185"/>
    <lineage>
        <taxon>Eukaryota</taxon>
        <taxon>Metazoa</taxon>
        <taxon>Ecdysozoa</taxon>
        <taxon>Arthropoda</taxon>
        <taxon>Hexapoda</taxon>
        <taxon>Insecta</taxon>
        <taxon>Pterygota</taxon>
        <taxon>Neoptera</taxon>
        <taxon>Paraneoptera</taxon>
        <taxon>Psocodea</taxon>
        <taxon>Troctomorpha</taxon>
        <taxon>Phthiraptera</taxon>
        <taxon>Amblycera</taxon>
        <taxon>Menoponidae</taxon>
        <taxon>Menopon</taxon>
    </lineage>
</organism>
<reference evidence="7" key="1">
    <citation type="journal article" date="2024" name="Gigascience">
        <title>Chromosome-level genome of the poultry shaft louse Menopon gallinae provides insight into the host-switching and adaptive evolution of parasitic lice.</title>
        <authorList>
            <person name="Xu Y."/>
            <person name="Ma L."/>
            <person name="Liu S."/>
            <person name="Liang Y."/>
            <person name="Liu Q."/>
            <person name="He Z."/>
            <person name="Tian L."/>
            <person name="Duan Y."/>
            <person name="Cai W."/>
            <person name="Li H."/>
            <person name="Song F."/>
        </authorList>
    </citation>
    <scope>NUCLEOTIDE SEQUENCE</scope>
    <source>
        <strain evidence="7">Cailab_2023a</strain>
    </source>
</reference>
<dbReference type="GO" id="GO:0015031">
    <property type="term" value="P:protein transport"/>
    <property type="evidence" value="ECO:0007669"/>
    <property type="project" value="UniProtKB-KW"/>
</dbReference>
<evidence type="ECO:0000256" key="5">
    <source>
        <dbReference type="ARBA" id="ARBA00022927"/>
    </source>
</evidence>
<evidence type="ECO:0008006" key="8">
    <source>
        <dbReference type="Google" id="ProtNLM"/>
    </source>
</evidence>
<evidence type="ECO:0000313" key="7">
    <source>
        <dbReference type="EMBL" id="KAL0272419.1"/>
    </source>
</evidence>
<dbReference type="EMBL" id="JARGDH010000003">
    <property type="protein sequence ID" value="KAL0272419.1"/>
    <property type="molecule type" value="Genomic_DNA"/>
</dbReference>
<comment type="subcellular location">
    <subcellularLocation>
        <location evidence="1">Endosome</location>
    </subcellularLocation>
</comment>
<dbReference type="GO" id="GO:0005768">
    <property type="term" value="C:endosome"/>
    <property type="evidence" value="ECO:0007669"/>
    <property type="project" value="UniProtKB-SubCell"/>
</dbReference>
<dbReference type="PANTHER" id="PTHR13673">
    <property type="entry name" value="ESOPHAGEAL CANCER ASSOCIATED PROTEIN"/>
    <property type="match status" value="1"/>
</dbReference>
<evidence type="ECO:0000256" key="6">
    <source>
        <dbReference type="SAM" id="MobiDB-lite"/>
    </source>
</evidence>
<sequence>MSSSKTSYEWVHNFDQTKICKDLAREEATDHPLKPLVATMGGIRNTKRFLGGSFDSANPARSPAHLVLDPLGVALDGTDPLSLFMQQDLDPLSDSTHSWESPKSEDKKQNLSNSNSLSWSSRKAAILSKFTTSEKLTMVTSFLSGGEKVIVKTQSSAVDKVKTRLEQLDDFEEGSVRQMLDLSQQEYVSRIELLNQELVQAWHQDQRVKALKIVIQCSKLLVDVSVIQFYPSKFVLITDILDIFGKLVYDRLRSKAEFISPKNNKPTALPENFTPEMVPESAKETCRNWFYKIASIRELVPRLYCEMAILKSYSFLTSVEFSEALMRLTRMIRGIGDPLVAVYARCYLCRVGLNVIGANDNKDFIKENFYDFLASYKQLMNRSVQAELTRQNMELSIYLTLYTPALDWILQGIAHNAPESLLVEILDKCQQNCKSALLLNTIMAAFKPMYIASRALQFVQLVSSCDDQGFPKYLLFRTLGLCLSLSDPPYEQRTQILNDVWKEVSSLEKPDEYINCAEVWVTFVAKHFTIREINLFLGDIIKHMTPDRAFENHYSQLQEIVNKIVNNTVDFESLFCMDKFLPLLDLFQKETVKVDVCKTIMTKFSKSQEGTTNDPVITNALMFICKVMHDSVSALTVEDEKRQIGSLISSFLKKVEFGRDFEQQLSFYVEARACFTNLDSVHAQLIQSVNRLAVETRKVVKGHHTRKTASFVRACAAYCYITIPSITSVFTKLELYLLSGQVALLNQCLGQADACFKAALSLIPDLPKTIEVDGKQKCSEQFLISFLCNFLSTLIVVPDNPEQGVLYLTRGLVNVVQNYNWDPNSSGKAIVYLHVLDMLHAVAQESYPYHIEKVDSNDTLYGWDPKFLAEVNKMSSIILDEILAHLKYLGSKENSKSQANMALELLLRVALHADLNQPELANLALNLWNLSQRHGCLDRKLVMKTKEYLKKRAQLKKSQALMEFVSKAQIP</sequence>
<proteinExistence type="inferred from homology"/>
<feature type="compositionally biased region" description="Basic and acidic residues" evidence="6">
    <location>
        <begin position="100"/>
        <end position="109"/>
    </location>
</feature>
<keyword evidence="5" id="KW-0653">Protein transport</keyword>